<dbReference type="Proteomes" id="UP000534783">
    <property type="component" value="Unassembled WGS sequence"/>
</dbReference>
<dbReference type="AlphaFoldDB" id="A0A7X6DQ04"/>
<dbReference type="PROSITE" id="PS51257">
    <property type="entry name" value="PROKAR_LIPOPROTEIN"/>
    <property type="match status" value="1"/>
</dbReference>
<evidence type="ECO:0008006" key="3">
    <source>
        <dbReference type="Google" id="ProtNLM"/>
    </source>
</evidence>
<sequence>MTSRQIAPIWRQGPWGSGALFLFLFGLAVIAGCAQGPEIRPAPEARVVPGEEKGAIGLADGVRMVAKGDTWSGRPANLEEILTPIEATIENRSGKPIQIRYNNFVLVSPAGFRSYALPPHQIEATTEEPVPTTPLTPGFFHRDFYVAPYHRPFYGPHLRTWSDPFFFDPLYYRRHYARWPVELPTDDMIRKAIPEGVLEDNGRVRGFFYFQDIGEDVSRFSVNAELVNAETGETFGMVSIPFVVG</sequence>
<reference evidence="1 2" key="1">
    <citation type="journal article" date="2020" name="Nature">
        <title>Bacterial chemolithoautotrophy via manganese oxidation.</title>
        <authorList>
            <person name="Yu H."/>
            <person name="Leadbetter J.R."/>
        </authorList>
    </citation>
    <scope>NUCLEOTIDE SEQUENCE [LARGE SCALE GENOMIC DNA]</scope>
    <source>
        <strain evidence="1 2">Mn-1</strain>
    </source>
</reference>
<evidence type="ECO:0000313" key="2">
    <source>
        <dbReference type="Proteomes" id="UP000534783"/>
    </source>
</evidence>
<proteinExistence type="predicted"/>
<protein>
    <recommendedName>
        <fullName evidence="3">Lipoprotein</fullName>
    </recommendedName>
</protein>
<gene>
    <name evidence="1" type="ORF">MNODULE_10855</name>
</gene>
<organism evidence="1 2">
    <name type="scientific">Candidatus Manganitrophus noduliformans</name>
    <dbReference type="NCBI Taxonomy" id="2606439"/>
    <lineage>
        <taxon>Bacteria</taxon>
        <taxon>Pseudomonadati</taxon>
        <taxon>Nitrospirota</taxon>
        <taxon>Nitrospiria</taxon>
        <taxon>Candidatus Troglogloeales</taxon>
        <taxon>Candidatus Manganitrophaceae</taxon>
        <taxon>Candidatus Manganitrophus</taxon>
    </lineage>
</organism>
<evidence type="ECO:0000313" key="1">
    <source>
        <dbReference type="EMBL" id="NKE71236.1"/>
    </source>
</evidence>
<name>A0A7X6DQ04_9BACT</name>
<keyword evidence="2" id="KW-1185">Reference proteome</keyword>
<accession>A0A7X6DQ04</accession>
<comment type="caution">
    <text evidence="1">The sequence shown here is derived from an EMBL/GenBank/DDBJ whole genome shotgun (WGS) entry which is preliminary data.</text>
</comment>
<dbReference type="RefSeq" id="WP_168059685.1">
    <property type="nucleotide sequence ID" value="NZ_VTOW01000002.1"/>
</dbReference>
<dbReference type="EMBL" id="VTOW01000002">
    <property type="protein sequence ID" value="NKE71236.1"/>
    <property type="molecule type" value="Genomic_DNA"/>
</dbReference>